<dbReference type="AlphaFoldDB" id="A0A8D2ARY5"/>
<evidence type="ECO:0000313" key="1">
    <source>
        <dbReference type="Ensembl" id="ENSSVLP00005005555.1"/>
    </source>
</evidence>
<dbReference type="GeneTree" id="ENSGT01030000236091"/>
<evidence type="ECO:0000313" key="2">
    <source>
        <dbReference type="Proteomes" id="UP000694564"/>
    </source>
</evidence>
<organism evidence="1 2">
    <name type="scientific">Sciurus vulgaris</name>
    <name type="common">Eurasian red squirrel</name>
    <dbReference type="NCBI Taxonomy" id="55149"/>
    <lineage>
        <taxon>Eukaryota</taxon>
        <taxon>Metazoa</taxon>
        <taxon>Chordata</taxon>
        <taxon>Craniata</taxon>
        <taxon>Vertebrata</taxon>
        <taxon>Euteleostomi</taxon>
        <taxon>Mammalia</taxon>
        <taxon>Eutheria</taxon>
        <taxon>Euarchontoglires</taxon>
        <taxon>Glires</taxon>
        <taxon>Rodentia</taxon>
        <taxon>Sciuromorpha</taxon>
        <taxon>Sciuridae</taxon>
        <taxon>Sciurinae</taxon>
        <taxon>Sciurini</taxon>
        <taxon>Sciurus</taxon>
    </lineage>
</organism>
<dbReference type="Proteomes" id="UP000694564">
    <property type="component" value="Chromosome 6"/>
</dbReference>
<protein>
    <submittedName>
        <fullName evidence="1">Uncharacterized protein</fullName>
    </submittedName>
</protein>
<reference evidence="1" key="1">
    <citation type="submission" date="2025-08" db="UniProtKB">
        <authorList>
            <consortium name="Ensembl"/>
        </authorList>
    </citation>
    <scope>IDENTIFICATION</scope>
</reference>
<accession>A0A8D2ARY5</accession>
<proteinExistence type="predicted"/>
<dbReference type="Ensembl" id="ENSSVLT00005006160.1">
    <property type="protein sequence ID" value="ENSSVLP00005005555.1"/>
    <property type="gene ID" value="ENSSVLG00005004484.1"/>
</dbReference>
<sequence length="69" mass="7321">MCSVALGTGVSGLPPSGAGGFLRNSGRACELQNRCFHHCSTVLTLFSLPNSQLSPLLCIFFTEQLEVCC</sequence>
<name>A0A8D2ARY5_SCIVU</name>
<keyword evidence="2" id="KW-1185">Reference proteome</keyword>
<reference evidence="1" key="2">
    <citation type="submission" date="2025-09" db="UniProtKB">
        <authorList>
            <consortium name="Ensembl"/>
        </authorList>
    </citation>
    <scope>IDENTIFICATION</scope>
</reference>